<name>A0A852ZFC3_9ACTN</name>
<dbReference type="InterPro" id="IPR000421">
    <property type="entry name" value="FA58C"/>
</dbReference>
<dbReference type="AlphaFoldDB" id="A0A852ZFC3"/>
<feature type="region of interest" description="Disordered" evidence="1">
    <location>
        <begin position="421"/>
        <end position="442"/>
    </location>
</feature>
<dbReference type="Pfam" id="PF00754">
    <property type="entry name" value="F5_F8_type_C"/>
    <property type="match status" value="2"/>
</dbReference>
<feature type="domain" description="F5/8 type C" evidence="2">
    <location>
        <begin position="409"/>
        <end position="568"/>
    </location>
</feature>
<evidence type="ECO:0000259" key="2">
    <source>
        <dbReference type="PROSITE" id="PS50022"/>
    </source>
</evidence>
<gene>
    <name evidence="3" type="ORF">F4554_000308</name>
</gene>
<dbReference type="PROSITE" id="PS50022">
    <property type="entry name" value="FA58C_3"/>
    <property type="match status" value="2"/>
</dbReference>
<proteinExistence type="predicted"/>
<protein>
    <recommendedName>
        <fullName evidence="2">F5/8 type C domain-containing protein</fullName>
    </recommendedName>
</protein>
<dbReference type="PROSITE" id="PS51318">
    <property type="entry name" value="TAT"/>
    <property type="match status" value="1"/>
</dbReference>
<dbReference type="Gene3D" id="2.60.120.260">
    <property type="entry name" value="Galactose-binding domain-like"/>
    <property type="match status" value="2"/>
</dbReference>
<accession>A0A852ZFC3</accession>
<reference evidence="3 4" key="1">
    <citation type="submission" date="2020-07" db="EMBL/GenBank/DDBJ databases">
        <title>Sequencing the genomes of 1000 actinobacteria strains.</title>
        <authorList>
            <person name="Klenk H.-P."/>
        </authorList>
    </citation>
    <scope>NUCLEOTIDE SEQUENCE [LARGE SCALE GENOMIC DNA]</scope>
    <source>
        <strain evidence="3 4">DSM 18448</strain>
    </source>
</reference>
<dbReference type="PANTHER" id="PTHR24543">
    <property type="entry name" value="MULTICOPPER OXIDASE-RELATED"/>
    <property type="match status" value="1"/>
</dbReference>
<organism evidence="3 4">
    <name type="scientific">Actinopolymorpha rutila</name>
    <dbReference type="NCBI Taxonomy" id="446787"/>
    <lineage>
        <taxon>Bacteria</taxon>
        <taxon>Bacillati</taxon>
        <taxon>Actinomycetota</taxon>
        <taxon>Actinomycetes</taxon>
        <taxon>Propionibacteriales</taxon>
        <taxon>Actinopolymorphaceae</taxon>
        <taxon>Actinopolymorpha</taxon>
    </lineage>
</organism>
<dbReference type="Proteomes" id="UP000579605">
    <property type="component" value="Unassembled WGS sequence"/>
</dbReference>
<evidence type="ECO:0000313" key="3">
    <source>
        <dbReference type="EMBL" id="NYH87670.1"/>
    </source>
</evidence>
<evidence type="ECO:0000313" key="4">
    <source>
        <dbReference type="Proteomes" id="UP000579605"/>
    </source>
</evidence>
<keyword evidence="4" id="KW-1185">Reference proteome</keyword>
<evidence type="ECO:0000256" key="1">
    <source>
        <dbReference type="SAM" id="MobiDB-lite"/>
    </source>
</evidence>
<dbReference type="SUPFAM" id="SSF49785">
    <property type="entry name" value="Galactose-binding domain-like"/>
    <property type="match status" value="2"/>
</dbReference>
<dbReference type="RefSeq" id="WP_179785693.1">
    <property type="nucleotide sequence ID" value="NZ_BAAARR010000034.1"/>
</dbReference>
<comment type="caution">
    <text evidence="3">The sequence shown here is derived from an EMBL/GenBank/DDBJ whole genome shotgun (WGS) entry which is preliminary data.</text>
</comment>
<feature type="domain" description="F5/8 type C" evidence="2">
    <location>
        <begin position="569"/>
        <end position="714"/>
    </location>
</feature>
<dbReference type="EMBL" id="JACBZH010000001">
    <property type="protein sequence ID" value="NYH87670.1"/>
    <property type="molecule type" value="Genomic_DNA"/>
</dbReference>
<dbReference type="InterPro" id="IPR006311">
    <property type="entry name" value="TAT_signal"/>
</dbReference>
<dbReference type="InterPro" id="IPR008979">
    <property type="entry name" value="Galactose-bd-like_sf"/>
</dbReference>
<sequence length="716" mass="77103">MIERRPACAPESPPDQAVRGLSRRTFLRTNATLLAGFGAVAAWPNAVSAVAAEPAEVTRPLAASRADEWTQLFDRRSGWIGADGIYSVPLDGRDGLAAARSMSRTAFIFSDTRVGTVDPLDLTYDQTGFLNNSSAVLTGDRPLQGRATFITPENGAFGNGFWMNDGIAIGDTLYATGFAPDSNWNAARVDLIAVPIVDGVPDYAAVRRTEDVGLLVRTNTHIVMFGVGITDNSAADGHVYVYGYRNTLFGGQKDLVVARVPKAGFADVPRQGVSSPWRFWSGSEWSSDIAVAEQDAAVLHSDVSTELSVTPIPTGTYAGKYLLVYTRNVMSTGLEYAVGGTPIGPFSAGVLFYNCPEPFIYGAQTEGMTYCYNAKAHPSLSEKGRLLVSYNVNRVGGDPLTTEIYRPRFVWLDLNTPAAPTPAPRATTNVAAGRPATSSHGHATAARATDGAWDEFEDGWVADAKQTTWLAVDLGATRTIRGYRVKHAGYGGSPSATAFNTRDFSVQVSDRPRGPWTTVDAVSCNTDNLTDRLLPRPAGARYVRLQVTRPTQTADSTTRILEFEVLGNAGTSPVNLALYRPVTADAANSRAYHVTDGQLADAELDAWVNSSGHNPTWLAVDLGSARSIGRFVVRHAEAGGLDATLNTRDFTLQSSDNNKQWVDRDSVVDNESAVTDRVLSPFSARYVRLVITKPVADIVTDRTARVYELEVYPPGA</sequence>